<gene>
    <name evidence="1" type="ORF">SDC9_167078</name>
</gene>
<reference evidence="1" key="1">
    <citation type="submission" date="2019-08" db="EMBL/GenBank/DDBJ databases">
        <authorList>
            <person name="Kucharzyk K."/>
            <person name="Murdoch R.W."/>
            <person name="Higgins S."/>
            <person name="Loffler F."/>
        </authorList>
    </citation>
    <scope>NUCLEOTIDE SEQUENCE</scope>
</reference>
<proteinExistence type="predicted"/>
<comment type="caution">
    <text evidence="1">The sequence shown here is derived from an EMBL/GenBank/DDBJ whole genome shotgun (WGS) entry which is preliminary data.</text>
</comment>
<sequence>MVTHDLERGSDPLKKRIVVMRDHGSFAVLQRFCTDDIPTIGISDCLMSEADPQQRHFSSKFPDHIYANPGIFRHARSRGKDDAVQIHCLHLI</sequence>
<evidence type="ECO:0000313" key="1">
    <source>
        <dbReference type="EMBL" id="MPN19706.1"/>
    </source>
</evidence>
<organism evidence="1">
    <name type="scientific">bioreactor metagenome</name>
    <dbReference type="NCBI Taxonomy" id="1076179"/>
    <lineage>
        <taxon>unclassified sequences</taxon>
        <taxon>metagenomes</taxon>
        <taxon>ecological metagenomes</taxon>
    </lineage>
</organism>
<dbReference type="AlphaFoldDB" id="A0A645G0P2"/>
<protein>
    <submittedName>
        <fullName evidence="1">Uncharacterized protein</fullName>
    </submittedName>
</protein>
<name>A0A645G0P2_9ZZZZ</name>
<accession>A0A645G0P2</accession>
<dbReference type="EMBL" id="VSSQ01067312">
    <property type="protein sequence ID" value="MPN19706.1"/>
    <property type="molecule type" value="Genomic_DNA"/>
</dbReference>